<sequence length="108" mass="12206">METHKFTAEITRDNELNQYIGIIPGLPGAHTQAPTLDELYKNLQDVVRLCLQEMSKEEIKNLPEFIGFQQISVADTIISALSFNAFFFKPKSIEYRSLISPCRNISGA</sequence>
<reference evidence="1" key="1">
    <citation type="journal article" date="2014" name="Front. Microbiol.">
        <title>High frequency of phylogenetically diverse reductive dehalogenase-homologous genes in deep subseafloor sedimentary metagenomes.</title>
        <authorList>
            <person name="Kawai M."/>
            <person name="Futagami T."/>
            <person name="Toyoda A."/>
            <person name="Takaki Y."/>
            <person name="Nishi S."/>
            <person name="Hori S."/>
            <person name="Arai W."/>
            <person name="Tsubouchi T."/>
            <person name="Morono Y."/>
            <person name="Uchiyama I."/>
            <person name="Ito T."/>
            <person name="Fujiyama A."/>
            <person name="Inagaki F."/>
            <person name="Takami H."/>
        </authorList>
    </citation>
    <scope>NUCLEOTIDE SEQUENCE</scope>
    <source>
        <strain evidence="1">Expedition CK06-06</strain>
    </source>
</reference>
<proteinExistence type="predicted"/>
<name>X1GDC9_9ZZZZ</name>
<dbReference type="InterPro" id="IPR051404">
    <property type="entry name" value="TA_system_antitoxin"/>
</dbReference>
<gene>
    <name evidence="1" type="ORF">S03H2_21161</name>
</gene>
<dbReference type="PANTHER" id="PTHR34504">
    <property type="entry name" value="ANTITOXIN HICB"/>
    <property type="match status" value="1"/>
</dbReference>
<dbReference type="InterPro" id="IPR035069">
    <property type="entry name" value="TTHA1013/TTHA0281-like"/>
</dbReference>
<evidence type="ECO:0000313" key="1">
    <source>
        <dbReference type="EMBL" id="GAH42825.1"/>
    </source>
</evidence>
<accession>X1GDC9</accession>
<dbReference type="Gene3D" id="3.30.160.250">
    <property type="match status" value="1"/>
</dbReference>
<dbReference type="EMBL" id="BARU01011234">
    <property type="protein sequence ID" value="GAH42825.1"/>
    <property type="molecule type" value="Genomic_DNA"/>
</dbReference>
<organism evidence="1">
    <name type="scientific">marine sediment metagenome</name>
    <dbReference type="NCBI Taxonomy" id="412755"/>
    <lineage>
        <taxon>unclassified sequences</taxon>
        <taxon>metagenomes</taxon>
        <taxon>ecological metagenomes</taxon>
    </lineage>
</organism>
<protein>
    <recommendedName>
        <fullName evidence="2">HicB-like antitoxin of toxin-antitoxin system domain-containing protein</fullName>
    </recommendedName>
</protein>
<evidence type="ECO:0008006" key="2">
    <source>
        <dbReference type="Google" id="ProtNLM"/>
    </source>
</evidence>
<dbReference type="PANTHER" id="PTHR34504:SF4">
    <property type="entry name" value="ANTITOXIN HICB"/>
    <property type="match status" value="1"/>
</dbReference>
<dbReference type="AlphaFoldDB" id="X1GDC9"/>
<dbReference type="SUPFAM" id="SSF143100">
    <property type="entry name" value="TTHA1013/TTHA0281-like"/>
    <property type="match status" value="1"/>
</dbReference>
<comment type="caution">
    <text evidence="1">The sequence shown here is derived from an EMBL/GenBank/DDBJ whole genome shotgun (WGS) entry which is preliminary data.</text>
</comment>